<dbReference type="PROSITE" id="PS50002">
    <property type="entry name" value="SH3"/>
    <property type="match status" value="2"/>
</dbReference>
<feature type="compositionally biased region" description="Polar residues" evidence="4">
    <location>
        <begin position="480"/>
        <end position="495"/>
    </location>
</feature>
<feature type="region of interest" description="Disordered" evidence="4">
    <location>
        <begin position="162"/>
        <end position="184"/>
    </location>
</feature>
<dbReference type="GeneID" id="8236823"/>
<dbReference type="EMBL" id="AAZO01007283">
    <property type="status" value="NOT_ANNOTATED_CDS"/>
    <property type="molecule type" value="Genomic_DNA"/>
</dbReference>
<sequence>MEQRGGRRCRVLYSYTPQNEDELLLQVDDEIDFLSEVEDGWWKGKLGNKIGVFPSNFVELNNDESSCHSEGEVSAPLSSPDSTTVFDDAPVLPPKPIKETCKALYTYDAMNKDELTLRKDDVITIITKEVGDKGWWKGELRGKIGLFPDNFVELITPLPEESFTGAQQKKPDRPTKATFDKPESKIPLIMAPGFQKIHHQEGGLHSVRDQDEKKGGFKQSDGLLLNKKNVQNSEKSKSDSPPTGKKYSSDKNLFHHKGSTDLSSTSSSSSSSSHKGKSCELAAAGVSKKPVLPPPPITNKPKPNSGKSSHVKRLSEEINDLIENNNANKQQPPPSSLSLSSTSNSGLMKRLSGEIHDLIDGGIGSKMGCLGHSPGIGGVKDEFDLDIVERSDMLTHITSSRPRPPGRRLPTKETKETDVHSSLTNGNADTSEKEKSIKEREWEKNKPPWVNELKLNLRSSKNSSGDSSKFEKKSGHVKPTTAQSPLEPPTSSMSELTAAGGGGGGGNIAMRQFSPQSGIGQRSTFEYVSKFFEMSSKGSSSVDKSKSMTSMSPSKQSDNITWNSTDQSTMHDETVQVSKKEFTDLKSRVDKLEKMVLDLTNQLSEEMDQRRLIEKELNKLTDLVTQV</sequence>
<dbReference type="InterPro" id="IPR001452">
    <property type="entry name" value="SH3_domain"/>
</dbReference>
<feature type="compositionally biased region" description="Polar residues" evidence="4">
    <location>
        <begin position="558"/>
        <end position="568"/>
    </location>
</feature>
<feature type="compositionally biased region" description="Basic and acidic residues" evidence="4">
    <location>
        <begin position="430"/>
        <end position="446"/>
    </location>
</feature>
<dbReference type="STRING" id="121224.E0W2U4"/>
<dbReference type="RefSeq" id="XP_002432688.1">
    <property type="nucleotide sequence ID" value="XM_002432643.1"/>
</dbReference>
<evidence type="ECO:0000313" key="8">
    <source>
        <dbReference type="Proteomes" id="UP000009046"/>
    </source>
</evidence>
<feature type="compositionally biased region" description="Low complexity" evidence="4">
    <location>
        <begin position="263"/>
        <end position="273"/>
    </location>
</feature>
<dbReference type="VEuPathDB" id="VectorBase:PHUM597170"/>
<evidence type="ECO:0000256" key="1">
    <source>
        <dbReference type="ARBA" id="ARBA00022443"/>
    </source>
</evidence>
<gene>
    <name evidence="7" type="primary">8236823</name>
    <name evidence="6" type="ORF">Phum_PHUM597170</name>
</gene>
<dbReference type="AlphaFoldDB" id="E0W2U4"/>
<proteinExistence type="predicted"/>
<dbReference type="FunCoup" id="E0W2U4">
    <property type="interactions" value="84"/>
</dbReference>
<dbReference type="PRINTS" id="PR00452">
    <property type="entry name" value="SH3DOMAIN"/>
</dbReference>
<keyword evidence="3" id="KW-0175">Coiled coil</keyword>
<name>E0W2U4_PEDHC</name>
<dbReference type="PANTHER" id="PTHR14167:SF92">
    <property type="entry name" value="CIN85 AND CD2AP RELATED, ISOFORM J"/>
    <property type="match status" value="1"/>
</dbReference>
<dbReference type="GO" id="GO:0007015">
    <property type="term" value="P:actin filament organization"/>
    <property type="evidence" value="ECO:0007669"/>
    <property type="project" value="TreeGrafter"/>
</dbReference>
<dbReference type="CDD" id="cd11874">
    <property type="entry name" value="SH3_CD2AP-like_2"/>
    <property type="match status" value="1"/>
</dbReference>
<feature type="compositionally biased region" description="Basic and acidic residues" evidence="4">
    <location>
        <begin position="202"/>
        <end position="215"/>
    </location>
</feature>
<dbReference type="CDD" id="cd11875">
    <property type="entry name" value="SH3_CD2AP-like_3"/>
    <property type="match status" value="1"/>
</dbReference>
<dbReference type="InterPro" id="IPR050384">
    <property type="entry name" value="Endophilin_SH3RF"/>
</dbReference>
<dbReference type="InterPro" id="IPR036028">
    <property type="entry name" value="SH3-like_dom_sf"/>
</dbReference>
<dbReference type="SUPFAM" id="SSF50044">
    <property type="entry name" value="SH3-domain"/>
    <property type="match status" value="2"/>
</dbReference>
<evidence type="ECO:0000256" key="4">
    <source>
        <dbReference type="SAM" id="MobiDB-lite"/>
    </source>
</evidence>
<feature type="region of interest" description="Disordered" evidence="4">
    <location>
        <begin position="394"/>
        <end position="517"/>
    </location>
</feature>
<dbReference type="CTD" id="8236823"/>
<dbReference type="GO" id="GO:0016192">
    <property type="term" value="P:vesicle-mediated transport"/>
    <property type="evidence" value="ECO:0007669"/>
    <property type="project" value="UniProtKB-ARBA"/>
</dbReference>
<feature type="compositionally biased region" description="Low complexity" evidence="4">
    <location>
        <begin position="336"/>
        <end position="345"/>
    </location>
</feature>
<reference evidence="7" key="3">
    <citation type="submission" date="2020-05" db="UniProtKB">
        <authorList>
            <consortium name="EnsemblMetazoa"/>
        </authorList>
    </citation>
    <scope>IDENTIFICATION</scope>
    <source>
        <strain evidence="7">USDA</strain>
    </source>
</reference>
<evidence type="ECO:0000256" key="2">
    <source>
        <dbReference type="PROSITE-ProRule" id="PRU00192"/>
    </source>
</evidence>
<keyword evidence="8" id="KW-1185">Reference proteome</keyword>
<feature type="compositionally biased region" description="Basic and acidic residues" evidence="4">
    <location>
        <begin position="169"/>
        <end position="184"/>
    </location>
</feature>
<organism>
    <name type="scientific">Pediculus humanus subsp. corporis</name>
    <name type="common">Body louse</name>
    <dbReference type="NCBI Taxonomy" id="121224"/>
    <lineage>
        <taxon>Eukaryota</taxon>
        <taxon>Metazoa</taxon>
        <taxon>Ecdysozoa</taxon>
        <taxon>Arthropoda</taxon>
        <taxon>Hexapoda</taxon>
        <taxon>Insecta</taxon>
        <taxon>Pterygota</taxon>
        <taxon>Neoptera</taxon>
        <taxon>Paraneoptera</taxon>
        <taxon>Psocodea</taxon>
        <taxon>Troctomorpha</taxon>
        <taxon>Phthiraptera</taxon>
        <taxon>Anoplura</taxon>
        <taxon>Pediculidae</taxon>
        <taxon>Pediculus</taxon>
    </lineage>
</organism>
<feature type="region of interest" description="Disordered" evidence="4">
    <location>
        <begin position="536"/>
        <end position="575"/>
    </location>
</feature>
<dbReference type="OrthoDB" id="73680at2759"/>
<reference evidence="6" key="1">
    <citation type="submission" date="2007-04" db="EMBL/GenBank/DDBJ databases">
        <title>Annotation of Pediculus humanus corporis strain USDA.</title>
        <authorList>
            <person name="Kirkness E."/>
            <person name="Hannick L."/>
            <person name="Hass B."/>
            <person name="Bruggner R."/>
            <person name="Lawson D."/>
            <person name="Bidwell S."/>
            <person name="Joardar V."/>
            <person name="Caler E."/>
            <person name="Walenz B."/>
            <person name="Inman J."/>
            <person name="Schobel S."/>
            <person name="Galinsky K."/>
            <person name="Amedeo P."/>
            <person name="Strausberg R."/>
        </authorList>
    </citation>
    <scope>NUCLEOTIDE SEQUENCE</scope>
    <source>
        <strain evidence="6">USDA</strain>
    </source>
</reference>
<evidence type="ECO:0000313" key="6">
    <source>
        <dbReference type="EMBL" id="EEB19950.1"/>
    </source>
</evidence>
<feature type="compositionally biased region" description="Polar residues" evidence="4">
    <location>
        <begin position="420"/>
        <end position="429"/>
    </location>
</feature>
<feature type="compositionally biased region" description="Basic and acidic residues" evidence="4">
    <location>
        <begin position="410"/>
        <end position="419"/>
    </location>
</feature>
<feature type="compositionally biased region" description="Low complexity" evidence="4">
    <location>
        <begin position="453"/>
        <end position="467"/>
    </location>
</feature>
<dbReference type="KEGG" id="phu:Phum_PHUM597170"/>
<dbReference type="eggNOG" id="KOG4348">
    <property type="taxonomic scope" value="Eukaryota"/>
</dbReference>
<dbReference type="InParanoid" id="E0W2U4"/>
<evidence type="ECO:0000313" key="7">
    <source>
        <dbReference type="EnsemblMetazoa" id="PHUM597170-PA"/>
    </source>
</evidence>
<dbReference type="EnsemblMetazoa" id="PHUM597170-RA">
    <property type="protein sequence ID" value="PHUM597170-PA"/>
    <property type="gene ID" value="PHUM597170"/>
</dbReference>
<dbReference type="Pfam" id="PF14604">
    <property type="entry name" value="SH3_9"/>
    <property type="match status" value="2"/>
</dbReference>
<accession>E0W2U4</accession>
<feature type="region of interest" description="Disordered" evidence="4">
    <location>
        <begin position="202"/>
        <end position="312"/>
    </location>
</feature>
<dbReference type="GO" id="GO:0016477">
    <property type="term" value="P:cell migration"/>
    <property type="evidence" value="ECO:0007669"/>
    <property type="project" value="TreeGrafter"/>
</dbReference>
<feature type="compositionally biased region" description="Low complexity" evidence="4">
    <location>
        <begin position="536"/>
        <end position="557"/>
    </location>
</feature>
<feature type="region of interest" description="Disordered" evidence="4">
    <location>
        <begin position="325"/>
        <end position="345"/>
    </location>
</feature>
<feature type="domain" description="SH3" evidence="5">
    <location>
        <begin position="4"/>
        <end position="63"/>
    </location>
</feature>
<feature type="coiled-coil region" evidence="3">
    <location>
        <begin position="575"/>
        <end position="623"/>
    </location>
</feature>
<dbReference type="EMBL" id="DS235879">
    <property type="protein sequence ID" value="EEB19950.1"/>
    <property type="molecule type" value="Genomic_DNA"/>
</dbReference>
<keyword evidence="1 2" id="KW-0728">SH3 domain</keyword>
<dbReference type="Proteomes" id="UP000009046">
    <property type="component" value="Unassembled WGS sequence"/>
</dbReference>
<feature type="domain" description="SH3" evidence="5">
    <location>
        <begin position="96"/>
        <end position="157"/>
    </location>
</feature>
<dbReference type="FunFam" id="2.30.30.40:FF:000072">
    <property type="entry name" value="Unconventional Myosin IB"/>
    <property type="match status" value="1"/>
</dbReference>
<dbReference type="PANTHER" id="PTHR14167">
    <property type="entry name" value="SH3 DOMAIN-CONTAINING"/>
    <property type="match status" value="1"/>
</dbReference>
<evidence type="ECO:0000259" key="5">
    <source>
        <dbReference type="PROSITE" id="PS50002"/>
    </source>
</evidence>
<dbReference type="SMART" id="SM00326">
    <property type="entry name" value="SH3"/>
    <property type="match status" value="2"/>
</dbReference>
<dbReference type="Gene3D" id="2.30.30.40">
    <property type="entry name" value="SH3 Domains"/>
    <property type="match status" value="2"/>
</dbReference>
<protein>
    <submittedName>
        <fullName evidence="6 7">Dab2-interacting protein, putative</fullName>
    </submittedName>
</protein>
<dbReference type="HOGENOM" id="CLU_436353_0_0_1"/>
<reference evidence="6" key="2">
    <citation type="submission" date="2007-04" db="EMBL/GenBank/DDBJ databases">
        <title>The genome of the human body louse.</title>
        <authorList>
            <consortium name="The Human Body Louse Genome Consortium"/>
            <person name="Kirkness E."/>
            <person name="Walenz B."/>
            <person name="Hass B."/>
            <person name="Bruggner R."/>
            <person name="Strausberg R."/>
        </authorList>
    </citation>
    <scope>NUCLEOTIDE SEQUENCE</scope>
    <source>
        <strain evidence="6">USDA</strain>
    </source>
</reference>
<evidence type="ECO:0000256" key="3">
    <source>
        <dbReference type="SAM" id="Coils"/>
    </source>
</evidence>